<dbReference type="OrthoDB" id="7759664at2759"/>
<sequence>MEQLPQAMPPQQPPHAFQQPWPQQEHVHSPAQPTTASTATSALPTPTSQQVSPSPLHHGAPPHIPGLIPLAPLDMRDVLPNAHLATQPVAIGQPPTLTHLQLTALAHETREAMEERLRVLDTVQQHIFDTMQYLTQALSMLPADHPPQSPEDPLGDKSERPHSQPSPQDELSHDETDSPYDIASDLLPLSSSSSSLLPNNTQQTSQPPQQSSEIQQDAAQSSYSLRSRKDKGKAQSLDDNDREIL</sequence>
<comment type="caution">
    <text evidence="2">The sequence shown here is derived from an EMBL/GenBank/DDBJ whole genome shotgun (WGS) entry which is preliminary data.</text>
</comment>
<dbReference type="Proteomes" id="UP000242146">
    <property type="component" value="Unassembled WGS sequence"/>
</dbReference>
<accession>A0A1X2GLX6</accession>
<feature type="compositionally biased region" description="Low complexity" evidence="1">
    <location>
        <begin position="14"/>
        <end position="55"/>
    </location>
</feature>
<name>A0A1X2GLX6_9FUNG</name>
<dbReference type="STRING" id="101127.A0A1X2GLX6"/>
<dbReference type="EMBL" id="MCGT01000010">
    <property type="protein sequence ID" value="ORX56170.1"/>
    <property type="molecule type" value="Genomic_DNA"/>
</dbReference>
<keyword evidence="3" id="KW-1185">Reference proteome</keyword>
<evidence type="ECO:0000256" key="1">
    <source>
        <dbReference type="SAM" id="MobiDB-lite"/>
    </source>
</evidence>
<feature type="region of interest" description="Disordered" evidence="1">
    <location>
        <begin position="1"/>
        <end position="67"/>
    </location>
</feature>
<evidence type="ECO:0000313" key="3">
    <source>
        <dbReference type="Proteomes" id="UP000242146"/>
    </source>
</evidence>
<organism evidence="2 3">
    <name type="scientific">Hesseltinella vesiculosa</name>
    <dbReference type="NCBI Taxonomy" id="101127"/>
    <lineage>
        <taxon>Eukaryota</taxon>
        <taxon>Fungi</taxon>
        <taxon>Fungi incertae sedis</taxon>
        <taxon>Mucoromycota</taxon>
        <taxon>Mucoromycotina</taxon>
        <taxon>Mucoromycetes</taxon>
        <taxon>Mucorales</taxon>
        <taxon>Cunninghamellaceae</taxon>
        <taxon>Hesseltinella</taxon>
    </lineage>
</organism>
<dbReference type="AlphaFoldDB" id="A0A1X2GLX6"/>
<proteinExistence type="predicted"/>
<evidence type="ECO:0000313" key="2">
    <source>
        <dbReference type="EMBL" id="ORX56170.1"/>
    </source>
</evidence>
<reference evidence="2 3" key="1">
    <citation type="submission" date="2016-07" db="EMBL/GenBank/DDBJ databases">
        <title>Pervasive Adenine N6-methylation of Active Genes in Fungi.</title>
        <authorList>
            <consortium name="DOE Joint Genome Institute"/>
            <person name="Mondo S.J."/>
            <person name="Dannebaum R.O."/>
            <person name="Kuo R.C."/>
            <person name="Labutti K."/>
            <person name="Haridas S."/>
            <person name="Kuo A."/>
            <person name="Salamov A."/>
            <person name="Ahrendt S.R."/>
            <person name="Lipzen A."/>
            <person name="Sullivan W."/>
            <person name="Andreopoulos W.B."/>
            <person name="Clum A."/>
            <person name="Lindquist E."/>
            <person name="Daum C."/>
            <person name="Ramamoorthy G.K."/>
            <person name="Gryganskyi A."/>
            <person name="Culley D."/>
            <person name="Magnuson J.K."/>
            <person name="James T.Y."/>
            <person name="O'Malley M.A."/>
            <person name="Stajich J.E."/>
            <person name="Spatafora J.W."/>
            <person name="Visel A."/>
            <person name="Grigoriev I.V."/>
        </authorList>
    </citation>
    <scope>NUCLEOTIDE SEQUENCE [LARGE SCALE GENOMIC DNA]</scope>
    <source>
        <strain evidence="2 3">NRRL 3301</strain>
    </source>
</reference>
<protein>
    <submittedName>
        <fullName evidence="2">Uncharacterized protein</fullName>
    </submittedName>
</protein>
<gene>
    <name evidence="2" type="ORF">DM01DRAFT_77314</name>
</gene>
<feature type="region of interest" description="Disordered" evidence="1">
    <location>
        <begin position="141"/>
        <end position="245"/>
    </location>
</feature>
<feature type="compositionally biased region" description="Polar residues" evidence="1">
    <location>
        <begin position="213"/>
        <end position="225"/>
    </location>
</feature>
<feature type="compositionally biased region" description="Low complexity" evidence="1">
    <location>
        <begin position="186"/>
        <end position="212"/>
    </location>
</feature>